<keyword evidence="1" id="KW-0175">Coiled coil</keyword>
<evidence type="ECO:0000313" key="4">
    <source>
        <dbReference type="Proteomes" id="UP000001318"/>
    </source>
</evidence>
<dbReference type="eggNOG" id="COG1579">
    <property type="taxonomic scope" value="Bacteria"/>
</dbReference>
<evidence type="ECO:0000256" key="1">
    <source>
        <dbReference type="SAM" id="Coils"/>
    </source>
</evidence>
<evidence type="ECO:0000259" key="2">
    <source>
        <dbReference type="Pfam" id="PF24481"/>
    </source>
</evidence>
<dbReference type="KEGG" id="cms:CMS1613"/>
<dbReference type="Gene3D" id="1.10.287.1490">
    <property type="match status" value="1"/>
</dbReference>
<proteinExistence type="predicted"/>
<feature type="domain" description="CT398-like coiled coil hairpin" evidence="2">
    <location>
        <begin position="25"/>
        <end position="203"/>
    </location>
</feature>
<dbReference type="STRING" id="31964.CMS1613"/>
<gene>
    <name evidence="3" type="ordered locus">CMS1613</name>
</gene>
<feature type="coiled-coil region" evidence="1">
    <location>
        <begin position="69"/>
        <end position="177"/>
    </location>
</feature>
<dbReference type="EMBL" id="AM849034">
    <property type="protein sequence ID" value="CAQ01723.1"/>
    <property type="molecule type" value="Genomic_DNA"/>
</dbReference>
<dbReference type="AlphaFoldDB" id="B0RBZ5"/>
<name>B0RBZ5_CLASE</name>
<organism evidence="3 4">
    <name type="scientific">Clavibacter sepedonicus</name>
    <name type="common">Clavibacter michiganensis subsp. sepedonicus</name>
    <dbReference type="NCBI Taxonomy" id="31964"/>
    <lineage>
        <taxon>Bacteria</taxon>
        <taxon>Bacillati</taxon>
        <taxon>Actinomycetota</taxon>
        <taxon>Actinomycetes</taxon>
        <taxon>Micrococcales</taxon>
        <taxon>Microbacteriaceae</taxon>
        <taxon>Clavibacter</taxon>
    </lineage>
</organism>
<keyword evidence="4" id="KW-1185">Reference proteome</keyword>
<sequence>MQAEQHHERESMKADPSIQKELLDLQEIDTRLTHLTRQLAQLPQLKEVDALQREMELVRRRLGERTGVVEDARTELARIESDVAVVQARMDRDRTRIEAGGSSKDVQALERELESLLRRRDTLEEVQLEVMQRLEEAQAAQAEVVVERDALAERLAAVEAERDAAAVELRVQAEQAKKDRDALAPRFPEDLLALYEKQRARYGVGAAMLHRGISLGSNIALHQSDLDALRKRAPDDVVIDPESNAILVRTDESGL</sequence>
<dbReference type="Proteomes" id="UP000001318">
    <property type="component" value="Chromosome"/>
</dbReference>
<accession>B0RBZ5</accession>
<reference evidence="3 4" key="1">
    <citation type="journal article" date="2008" name="J. Bacteriol.">
        <title>Genome of the actinomycete plant pathogen Clavibacter michiganensis subsp. sepedonicus suggests recent niche adaptation.</title>
        <authorList>
            <person name="Bentley S.D."/>
            <person name="Corton C."/>
            <person name="Brown S.E."/>
            <person name="Barron A."/>
            <person name="Clark L."/>
            <person name="Doggett J."/>
            <person name="Harris B."/>
            <person name="Ormond D."/>
            <person name="Quail M.A."/>
            <person name="May G."/>
            <person name="Francis D."/>
            <person name="Knudson D."/>
            <person name="Parkhill J."/>
            <person name="Ishimaru C.A."/>
        </authorList>
    </citation>
    <scope>NUCLEOTIDE SEQUENCE [LARGE SCALE GENOMIC DNA]</scope>
    <source>
        <strain evidence="4">ATCC 33113 / DSM 20744 / JCM 9667 / LMG 2889 / ICMP 2535 / C-1</strain>
    </source>
</reference>
<dbReference type="InterPro" id="IPR056003">
    <property type="entry name" value="CT398_CC_hairpin"/>
</dbReference>
<dbReference type="Pfam" id="PF24481">
    <property type="entry name" value="CT398_CC"/>
    <property type="match status" value="1"/>
</dbReference>
<dbReference type="HOGENOM" id="CLU_073076_0_0_11"/>
<evidence type="ECO:0000313" key="3">
    <source>
        <dbReference type="EMBL" id="CAQ01723.1"/>
    </source>
</evidence>
<protein>
    <recommendedName>
        <fullName evidence="2">CT398-like coiled coil hairpin domain-containing protein</fullName>
    </recommendedName>
</protein>